<sequence>MAQLSHNGAIGLGKILVREAQKY</sequence>
<dbReference type="Proteomes" id="UP000324800">
    <property type="component" value="Unassembled WGS sequence"/>
</dbReference>
<dbReference type="AlphaFoldDB" id="A0A5J4UFP4"/>
<proteinExistence type="predicted"/>
<protein>
    <submittedName>
        <fullName evidence="1">Uncharacterized protein</fullName>
    </submittedName>
</protein>
<accession>A0A5J4UFP4</accession>
<feature type="non-terminal residue" evidence="1">
    <location>
        <position position="23"/>
    </location>
</feature>
<evidence type="ECO:0000313" key="1">
    <source>
        <dbReference type="EMBL" id="KAA6368871.1"/>
    </source>
</evidence>
<comment type="caution">
    <text evidence="1">The sequence shown here is derived from an EMBL/GenBank/DDBJ whole genome shotgun (WGS) entry which is preliminary data.</text>
</comment>
<dbReference type="EMBL" id="SNRW01016912">
    <property type="protein sequence ID" value="KAA6368871.1"/>
    <property type="molecule type" value="Genomic_DNA"/>
</dbReference>
<name>A0A5J4UFP4_9EUKA</name>
<reference evidence="1 2" key="1">
    <citation type="submission" date="2019-03" db="EMBL/GenBank/DDBJ databases">
        <title>Single cell metagenomics reveals metabolic interactions within the superorganism composed of flagellate Streblomastix strix and complex community of Bacteroidetes bacteria on its surface.</title>
        <authorList>
            <person name="Treitli S.C."/>
            <person name="Kolisko M."/>
            <person name="Husnik F."/>
            <person name="Keeling P."/>
            <person name="Hampl V."/>
        </authorList>
    </citation>
    <scope>NUCLEOTIDE SEQUENCE [LARGE SCALE GENOMIC DNA]</scope>
    <source>
        <strain evidence="1">ST1C</strain>
    </source>
</reference>
<evidence type="ECO:0000313" key="2">
    <source>
        <dbReference type="Proteomes" id="UP000324800"/>
    </source>
</evidence>
<gene>
    <name evidence="1" type="ORF">EZS28_035602</name>
</gene>
<organism evidence="1 2">
    <name type="scientific">Streblomastix strix</name>
    <dbReference type="NCBI Taxonomy" id="222440"/>
    <lineage>
        <taxon>Eukaryota</taxon>
        <taxon>Metamonada</taxon>
        <taxon>Preaxostyla</taxon>
        <taxon>Oxymonadida</taxon>
        <taxon>Streblomastigidae</taxon>
        <taxon>Streblomastix</taxon>
    </lineage>
</organism>